<dbReference type="InterPro" id="IPR003203">
    <property type="entry name" value="CobU/CobP"/>
</dbReference>
<comment type="catalytic activity">
    <reaction evidence="2 14">
        <text>adenosylcob(III)inamide phosphate + GTP + H(+) = adenosylcob(III)inamide-GDP + diphosphate</text>
        <dbReference type="Rhea" id="RHEA:22712"/>
        <dbReference type="ChEBI" id="CHEBI:15378"/>
        <dbReference type="ChEBI" id="CHEBI:33019"/>
        <dbReference type="ChEBI" id="CHEBI:37565"/>
        <dbReference type="ChEBI" id="CHEBI:58502"/>
        <dbReference type="ChEBI" id="CHEBI:60487"/>
        <dbReference type="EC" id="2.7.7.62"/>
    </reaction>
</comment>
<evidence type="ECO:0000313" key="15">
    <source>
        <dbReference type="EMBL" id="GGX82532.1"/>
    </source>
</evidence>
<comment type="caution">
    <text evidence="15">The sequence shown here is derived from an EMBL/GenBank/DDBJ whole genome shotgun (WGS) entry which is preliminary data.</text>
</comment>
<keyword evidence="16" id="KW-1185">Reference proteome</keyword>
<evidence type="ECO:0000256" key="13">
    <source>
        <dbReference type="ARBA" id="ARBA00023134"/>
    </source>
</evidence>
<keyword evidence="8 14" id="KW-0169">Cobalamin biosynthesis</keyword>
<dbReference type="EMBL" id="BMXS01000002">
    <property type="protein sequence ID" value="GGX82532.1"/>
    <property type="molecule type" value="Genomic_DNA"/>
</dbReference>
<evidence type="ECO:0000256" key="10">
    <source>
        <dbReference type="ARBA" id="ARBA00022741"/>
    </source>
</evidence>
<dbReference type="PIRSF" id="PIRSF006135">
    <property type="entry name" value="CobU"/>
    <property type="match status" value="1"/>
</dbReference>
<accession>A0ABQ2YG46</accession>
<dbReference type="Pfam" id="PF02283">
    <property type="entry name" value="CobU"/>
    <property type="match status" value="1"/>
</dbReference>
<proteinExistence type="inferred from homology"/>
<evidence type="ECO:0000256" key="5">
    <source>
        <dbReference type="ARBA" id="ARBA00004692"/>
    </source>
</evidence>
<evidence type="ECO:0000256" key="8">
    <source>
        <dbReference type="ARBA" id="ARBA00022573"/>
    </source>
</evidence>
<dbReference type="Gene3D" id="3.40.50.300">
    <property type="entry name" value="P-loop containing nucleotide triphosphate hydrolases"/>
    <property type="match status" value="1"/>
</dbReference>
<gene>
    <name evidence="15" type="primary">cobP</name>
    <name evidence="15" type="ORF">GCM10007160_07420</name>
</gene>
<evidence type="ECO:0000256" key="7">
    <source>
        <dbReference type="ARBA" id="ARBA00007490"/>
    </source>
</evidence>
<keyword evidence="13 14" id="KW-0342">GTP-binding</keyword>
<comment type="pathway">
    <text evidence="5 14">Cofactor biosynthesis; adenosylcobalamin biosynthesis; adenosylcobalamin from cob(II)yrinate a,c-diamide: step 6/7.</text>
</comment>
<evidence type="ECO:0000256" key="11">
    <source>
        <dbReference type="ARBA" id="ARBA00022777"/>
    </source>
</evidence>
<protein>
    <recommendedName>
        <fullName evidence="14">Bifunctional adenosylcobalamin biosynthesis protein</fullName>
        <ecNumber evidence="14">2.7.1.156</ecNumber>
        <ecNumber evidence="14">2.7.7.62</ecNumber>
    </recommendedName>
</protein>
<keyword evidence="10 14" id="KW-0547">Nucleotide-binding</keyword>
<name>A0ABQ2YG46_9GAMM</name>
<keyword evidence="12 14" id="KW-0067">ATP-binding</keyword>
<dbReference type="PANTHER" id="PTHR34848:SF1">
    <property type="entry name" value="BIFUNCTIONAL ADENOSYLCOBALAMIN BIOSYNTHESIS PROTEIN COBU"/>
    <property type="match status" value="1"/>
</dbReference>
<comment type="catalytic activity">
    <reaction evidence="1 14">
        <text>adenosylcob(III)inamide + ATP = adenosylcob(III)inamide phosphate + ADP + H(+)</text>
        <dbReference type="Rhea" id="RHEA:15769"/>
        <dbReference type="ChEBI" id="CHEBI:2480"/>
        <dbReference type="ChEBI" id="CHEBI:15378"/>
        <dbReference type="ChEBI" id="CHEBI:30616"/>
        <dbReference type="ChEBI" id="CHEBI:58502"/>
        <dbReference type="ChEBI" id="CHEBI:456216"/>
        <dbReference type="EC" id="2.7.1.156"/>
    </reaction>
</comment>
<evidence type="ECO:0000256" key="1">
    <source>
        <dbReference type="ARBA" id="ARBA00000312"/>
    </source>
</evidence>
<organism evidence="15 16">
    <name type="scientific">Litchfieldella qijiaojingensis</name>
    <dbReference type="NCBI Taxonomy" id="980347"/>
    <lineage>
        <taxon>Bacteria</taxon>
        <taxon>Pseudomonadati</taxon>
        <taxon>Pseudomonadota</taxon>
        <taxon>Gammaproteobacteria</taxon>
        <taxon>Oceanospirillales</taxon>
        <taxon>Halomonadaceae</taxon>
        <taxon>Litchfieldella</taxon>
    </lineage>
</organism>
<dbReference type="Proteomes" id="UP000653056">
    <property type="component" value="Unassembled WGS sequence"/>
</dbReference>
<comment type="pathway">
    <text evidence="6 14">Cofactor biosynthesis; adenosylcobalamin biosynthesis; adenosylcobalamin from cob(II)yrinate a,c-diamide: step 5/7.</text>
</comment>
<dbReference type="EC" id="2.7.7.62" evidence="14"/>
<evidence type="ECO:0000256" key="4">
    <source>
        <dbReference type="ARBA" id="ARBA00003889"/>
    </source>
</evidence>
<dbReference type="SUPFAM" id="SSF52540">
    <property type="entry name" value="P-loop containing nucleoside triphosphate hydrolases"/>
    <property type="match status" value="1"/>
</dbReference>
<evidence type="ECO:0000256" key="14">
    <source>
        <dbReference type="PIRNR" id="PIRNR006135"/>
    </source>
</evidence>
<dbReference type="CDD" id="cd00544">
    <property type="entry name" value="CobU"/>
    <property type="match status" value="1"/>
</dbReference>
<reference evidence="16" key="1">
    <citation type="journal article" date="2019" name="Int. J. Syst. Evol. Microbiol.">
        <title>The Global Catalogue of Microorganisms (GCM) 10K type strain sequencing project: providing services to taxonomists for standard genome sequencing and annotation.</title>
        <authorList>
            <consortium name="The Broad Institute Genomics Platform"/>
            <consortium name="The Broad Institute Genome Sequencing Center for Infectious Disease"/>
            <person name="Wu L."/>
            <person name="Ma J."/>
        </authorList>
    </citation>
    <scope>NUCLEOTIDE SEQUENCE [LARGE SCALE GENOMIC DNA]</scope>
    <source>
        <strain evidence="16">KCTC 22228</strain>
    </source>
</reference>
<dbReference type="EC" id="2.7.1.156" evidence="14"/>
<evidence type="ECO:0000313" key="16">
    <source>
        <dbReference type="Proteomes" id="UP000653056"/>
    </source>
</evidence>
<keyword evidence="9 14" id="KW-0808">Transferase</keyword>
<comment type="function">
    <text evidence="4 14">Catalyzes ATP-dependent phosphorylation of adenosylcobinamide and addition of GMP to adenosylcobinamide phosphate.</text>
</comment>
<evidence type="ECO:0000256" key="2">
    <source>
        <dbReference type="ARBA" id="ARBA00000711"/>
    </source>
</evidence>
<dbReference type="InterPro" id="IPR027417">
    <property type="entry name" value="P-loop_NTPase"/>
</dbReference>
<evidence type="ECO:0000256" key="9">
    <source>
        <dbReference type="ARBA" id="ARBA00022679"/>
    </source>
</evidence>
<dbReference type="PANTHER" id="PTHR34848">
    <property type="match status" value="1"/>
</dbReference>
<dbReference type="RefSeq" id="WP_189466333.1">
    <property type="nucleotide sequence ID" value="NZ_BMXS01000002.1"/>
</dbReference>
<comment type="similarity">
    <text evidence="7 14">Belongs to the CobU/CobP family.</text>
</comment>
<evidence type="ECO:0000256" key="3">
    <source>
        <dbReference type="ARBA" id="ARBA00001522"/>
    </source>
</evidence>
<comment type="catalytic activity">
    <reaction evidence="3">
        <text>adenosylcob(III)inamide + GTP = adenosylcob(III)inamide phosphate + GDP + H(+)</text>
        <dbReference type="Rhea" id="RHEA:15765"/>
        <dbReference type="ChEBI" id="CHEBI:2480"/>
        <dbReference type="ChEBI" id="CHEBI:15378"/>
        <dbReference type="ChEBI" id="CHEBI:37565"/>
        <dbReference type="ChEBI" id="CHEBI:58189"/>
        <dbReference type="ChEBI" id="CHEBI:58502"/>
        <dbReference type="EC" id="2.7.1.156"/>
    </reaction>
</comment>
<sequence length="183" mass="20260">MIAFVSGGARSGKSAQAEALAMRWHRARGGRLYYLATARATDGEMIRRISRHRETRGSGWTTLEEPVDLMAALDQVVPGSTLLLDCLTLWASQVLYGSGLDERQGLAMIDTMLSRARARNIALVVVSNDVNEEVPPRDAEVRRYLAFLQRLHRRVAHEAELAIQVVAGLPMYWKGSGKEGEAQ</sequence>
<evidence type="ECO:0000256" key="6">
    <source>
        <dbReference type="ARBA" id="ARBA00005159"/>
    </source>
</evidence>
<keyword evidence="11 14" id="KW-0418">Kinase</keyword>
<evidence type="ECO:0000256" key="12">
    <source>
        <dbReference type="ARBA" id="ARBA00022840"/>
    </source>
</evidence>
<dbReference type="GO" id="GO:0016301">
    <property type="term" value="F:kinase activity"/>
    <property type="evidence" value="ECO:0007669"/>
    <property type="project" value="UniProtKB-KW"/>
</dbReference>